<keyword evidence="3" id="KW-0808">Transferase</keyword>
<feature type="compositionally biased region" description="Acidic residues" evidence="9">
    <location>
        <begin position="735"/>
        <end position="782"/>
    </location>
</feature>
<dbReference type="Gene3D" id="1.10.510.10">
    <property type="entry name" value="Transferase(Phosphotransferase) domain 1"/>
    <property type="match status" value="1"/>
</dbReference>
<evidence type="ECO:0000256" key="9">
    <source>
        <dbReference type="SAM" id="MobiDB-lite"/>
    </source>
</evidence>
<feature type="region of interest" description="Disordered" evidence="9">
    <location>
        <begin position="155"/>
        <end position="176"/>
    </location>
</feature>
<dbReference type="GO" id="GO:0005524">
    <property type="term" value="F:ATP binding"/>
    <property type="evidence" value="ECO:0007669"/>
    <property type="project" value="UniProtKB-KW"/>
</dbReference>
<dbReference type="InterPro" id="IPR000719">
    <property type="entry name" value="Prot_kinase_dom"/>
</dbReference>
<keyword evidence="5" id="KW-0418">Kinase</keyword>
<dbReference type="PANTHER" id="PTHR43671:SF98">
    <property type="entry name" value="SERINE_THREONINE-PROTEIN KINASE NEK11"/>
    <property type="match status" value="1"/>
</dbReference>
<gene>
    <name evidence="11" type="ORF">CERZMDRAFT_86093</name>
</gene>
<keyword evidence="12" id="KW-1185">Reference proteome</keyword>
<feature type="domain" description="Protein kinase" evidence="10">
    <location>
        <begin position="365"/>
        <end position="665"/>
    </location>
</feature>
<name>A0A6A6FAC0_9PEZI</name>
<dbReference type="OrthoDB" id="310217at2759"/>
<dbReference type="PANTHER" id="PTHR43671">
    <property type="entry name" value="SERINE/THREONINE-PROTEIN KINASE NEK"/>
    <property type="match status" value="1"/>
</dbReference>
<keyword evidence="2" id="KW-0723">Serine/threonine-protein kinase</keyword>
<feature type="region of interest" description="Disordered" evidence="9">
    <location>
        <begin position="397"/>
        <end position="417"/>
    </location>
</feature>
<evidence type="ECO:0000259" key="10">
    <source>
        <dbReference type="PROSITE" id="PS50011"/>
    </source>
</evidence>
<evidence type="ECO:0000256" key="5">
    <source>
        <dbReference type="ARBA" id="ARBA00022777"/>
    </source>
</evidence>
<feature type="region of interest" description="Disordered" evidence="9">
    <location>
        <begin position="716"/>
        <end position="782"/>
    </location>
</feature>
<protein>
    <recommendedName>
        <fullName evidence="1">non-specific serine/threonine protein kinase</fullName>
        <ecNumber evidence="1">2.7.11.1</ecNumber>
    </recommendedName>
</protein>
<feature type="compositionally biased region" description="Basic and acidic residues" evidence="9">
    <location>
        <begin position="342"/>
        <end position="355"/>
    </location>
</feature>
<dbReference type="AlphaFoldDB" id="A0A6A6FAC0"/>
<evidence type="ECO:0000256" key="8">
    <source>
        <dbReference type="ARBA" id="ARBA00048679"/>
    </source>
</evidence>
<dbReference type="EC" id="2.7.11.1" evidence="1"/>
<organism evidence="11 12">
    <name type="scientific">Cercospora zeae-maydis SCOH1-5</name>
    <dbReference type="NCBI Taxonomy" id="717836"/>
    <lineage>
        <taxon>Eukaryota</taxon>
        <taxon>Fungi</taxon>
        <taxon>Dikarya</taxon>
        <taxon>Ascomycota</taxon>
        <taxon>Pezizomycotina</taxon>
        <taxon>Dothideomycetes</taxon>
        <taxon>Dothideomycetidae</taxon>
        <taxon>Mycosphaerellales</taxon>
        <taxon>Mycosphaerellaceae</taxon>
        <taxon>Cercospora</taxon>
    </lineage>
</organism>
<feature type="region of interest" description="Disordered" evidence="9">
    <location>
        <begin position="333"/>
        <end position="357"/>
    </location>
</feature>
<dbReference type="SUPFAM" id="SSF56112">
    <property type="entry name" value="Protein kinase-like (PK-like)"/>
    <property type="match status" value="1"/>
</dbReference>
<evidence type="ECO:0000256" key="6">
    <source>
        <dbReference type="ARBA" id="ARBA00022840"/>
    </source>
</evidence>
<evidence type="ECO:0000313" key="12">
    <source>
        <dbReference type="Proteomes" id="UP000799539"/>
    </source>
</evidence>
<dbReference type="EMBL" id="ML992681">
    <property type="protein sequence ID" value="KAF2210354.1"/>
    <property type="molecule type" value="Genomic_DNA"/>
</dbReference>
<keyword evidence="4" id="KW-0547">Nucleotide-binding</keyword>
<dbReference type="Proteomes" id="UP000799539">
    <property type="component" value="Unassembled WGS sequence"/>
</dbReference>
<dbReference type="InterPro" id="IPR011009">
    <property type="entry name" value="Kinase-like_dom_sf"/>
</dbReference>
<evidence type="ECO:0000256" key="2">
    <source>
        <dbReference type="ARBA" id="ARBA00022527"/>
    </source>
</evidence>
<dbReference type="PROSITE" id="PS50011">
    <property type="entry name" value="PROTEIN_KINASE_DOM"/>
    <property type="match status" value="1"/>
</dbReference>
<dbReference type="InterPro" id="IPR050660">
    <property type="entry name" value="NEK_Ser/Thr_kinase"/>
</dbReference>
<evidence type="ECO:0000256" key="4">
    <source>
        <dbReference type="ARBA" id="ARBA00022741"/>
    </source>
</evidence>
<evidence type="ECO:0000256" key="7">
    <source>
        <dbReference type="ARBA" id="ARBA00047899"/>
    </source>
</evidence>
<reference evidence="11" key="1">
    <citation type="journal article" date="2020" name="Stud. Mycol.">
        <title>101 Dothideomycetes genomes: a test case for predicting lifestyles and emergence of pathogens.</title>
        <authorList>
            <person name="Haridas S."/>
            <person name="Albert R."/>
            <person name="Binder M."/>
            <person name="Bloem J."/>
            <person name="Labutti K."/>
            <person name="Salamov A."/>
            <person name="Andreopoulos B."/>
            <person name="Baker S."/>
            <person name="Barry K."/>
            <person name="Bills G."/>
            <person name="Bluhm B."/>
            <person name="Cannon C."/>
            <person name="Castanera R."/>
            <person name="Culley D."/>
            <person name="Daum C."/>
            <person name="Ezra D."/>
            <person name="Gonzalez J."/>
            <person name="Henrissat B."/>
            <person name="Kuo A."/>
            <person name="Liang C."/>
            <person name="Lipzen A."/>
            <person name="Lutzoni F."/>
            <person name="Magnuson J."/>
            <person name="Mondo S."/>
            <person name="Nolan M."/>
            <person name="Ohm R."/>
            <person name="Pangilinan J."/>
            <person name="Park H.-J."/>
            <person name="Ramirez L."/>
            <person name="Alfaro M."/>
            <person name="Sun H."/>
            <person name="Tritt A."/>
            <person name="Yoshinaga Y."/>
            <person name="Zwiers L.-H."/>
            <person name="Turgeon B."/>
            <person name="Goodwin S."/>
            <person name="Spatafora J."/>
            <person name="Crous P."/>
            <person name="Grigoriev I."/>
        </authorList>
    </citation>
    <scope>NUCLEOTIDE SEQUENCE</scope>
    <source>
        <strain evidence="11">SCOH1-5</strain>
    </source>
</reference>
<sequence length="782" mass="87495">MAEDTAWVDLHVEAWASEVGEARTERGQNTVQRNARQVWVRRVKQADRVTFVTAAGQRAALEANVARLSPLLPEPNTDDLDILSPWYERAWDLLVARRRLDPVLETMIACIPGNGTASVRTRERYLQARRNSNRDRTGDGLDALENRLGALPSCRPSNYAGSLEDDRPDADDEEGRRIPNYLRRRCEAFVALKGELPGTRDAINAVITTHTHIPGDTAARYVRYLHAETALVDSVMENLTELIEGLSVWVDADTLVLAREQAISGDAPSLDDGVAYENNLVLWEECRNASALSFNALKNLVALREARGDPSTTTLEARLRNLRQAARTRSLELNSQVGGKRSALETRREQDERVLRQSRPVSPWSQWQHVVGAGGHGTVQAWIKTDHNDRVVDRVARKQSRNSNRNDKHYSDVWQPPDSNMPSEVAAMYKLRALKDSSKSIIQIRNWRPVAAARKEYLIYMELCQHGDLMKVRRQNIMSNQMPPEAFLWSIIESLADASLLMQRGEVADSPPGLHNWTELVHGDMQAGNVLLDINTTGSFAGFPRAKLADFGMVFIHPAAGASLERWEDFGGMLWFAPEQSPRRDDLGYSYTDAPSSPANVWGIGMVIRMLIEPQWKATTRDVSEWSDIVRETYSEELINLLAECLQAAPGARPKLADIKGHVRTMSRNAKHDAAIGMRDASADDPRWDGMRVLTDDTDVPLALAKDADGDVEMVGGTTGEFVLDPVRLPRGPSDDSDSDDGQEMDNEEEVDDEEDLNGLEDLDDLEDMDDLEESDFSEEME</sequence>
<dbReference type="GO" id="GO:0005634">
    <property type="term" value="C:nucleus"/>
    <property type="evidence" value="ECO:0007669"/>
    <property type="project" value="TreeGrafter"/>
</dbReference>
<comment type="catalytic activity">
    <reaction evidence="8">
        <text>L-seryl-[protein] + ATP = O-phospho-L-seryl-[protein] + ADP + H(+)</text>
        <dbReference type="Rhea" id="RHEA:17989"/>
        <dbReference type="Rhea" id="RHEA-COMP:9863"/>
        <dbReference type="Rhea" id="RHEA-COMP:11604"/>
        <dbReference type="ChEBI" id="CHEBI:15378"/>
        <dbReference type="ChEBI" id="CHEBI:29999"/>
        <dbReference type="ChEBI" id="CHEBI:30616"/>
        <dbReference type="ChEBI" id="CHEBI:83421"/>
        <dbReference type="ChEBI" id="CHEBI:456216"/>
        <dbReference type="EC" id="2.7.11.1"/>
    </reaction>
</comment>
<accession>A0A6A6FAC0</accession>
<evidence type="ECO:0000256" key="3">
    <source>
        <dbReference type="ARBA" id="ARBA00022679"/>
    </source>
</evidence>
<evidence type="ECO:0000313" key="11">
    <source>
        <dbReference type="EMBL" id="KAF2210354.1"/>
    </source>
</evidence>
<comment type="catalytic activity">
    <reaction evidence="7">
        <text>L-threonyl-[protein] + ATP = O-phospho-L-threonyl-[protein] + ADP + H(+)</text>
        <dbReference type="Rhea" id="RHEA:46608"/>
        <dbReference type="Rhea" id="RHEA-COMP:11060"/>
        <dbReference type="Rhea" id="RHEA-COMP:11605"/>
        <dbReference type="ChEBI" id="CHEBI:15378"/>
        <dbReference type="ChEBI" id="CHEBI:30013"/>
        <dbReference type="ChEBI" id="CHEBI:30616"/>
        <dbReference type="ChEBI" id="CHEBI:61977"/>
        <dbReference type="ChEBI" id="CHEBI:456216"/>
        <dbReference type="EC" id="2.7.11.1"/>
    </reaction>
</comment>
<evidence type="ECO:0000256" key="1">
    <source>
        <dbReference type="ARBA" id="ARBA00012513"/>
    </source>
</evidence>
<keyword evidence="6" id="KW-0067">ATP-binding</keyword>
<dbReference type="Pfam" id="PF00069">
    <property type="entry name" value="Pkinase"/>
    <property type="match status" value="1"/>
</dbReference>
<proteinExistence type="predicted"/>
<dbReference type="GO" id="GO:0004674">
    <property type="term" value="F:protein serine/threonine kinase activity"/>
    <property type="evidence" value="ECO:0007669"/>
    <property type="project" value="UniProtKB-KW"/>
</dbReference>
<dbReference type="SMART" id="SM00220">
    <property type="entry name" value="S_TKc"/>
    <property type="match status" value="1"/>
</dbReference>